<dbReference type="InterPro" id="IPR016171">
    <property type="entry name" value="Vanillyl_alc_oxidase_C-sub2"/>
</dbReference>
<dbReference type="EMBL" id="QUAK01000232">
    <property type="protein sequence ID" value="RFU82808.1"/>
    <property type="molecule type" value="Genomic_DNA"/>
</dbReference>
<evidence type="ECO:0000256" key="1">
    <source>
        <dbReference type="ARBA" id="ARBA00023002"/>
    </source>
</evidence>
<dbReference type="Proteomes" id="UP000263094">
    <property type="component" value="Unassembled WGS sequence"/>
</dbReference>
<reference evidence="4 5" key="1">
    <citation type="submission" date="2018-08" db="EMBL/GenBank/DDBJ databases">
        <title>Isolation, diversity and antifungal activity of Actinobacteria from wheat.</title>
        <authorList>
            <person name="Han C."/>
        </authorList>
    </citation>
    <scope>NUCLEOTIDE SEQUENCE [LARGE SCALE GENOMIC DNA]</scope>
    <source>
        <strain evidence="4 5">NEAU-YY421</strain>
    </source>
</reference>
<accession>A0A372LVW4</accession>
<feature type="region of interest" description="Disordered" evidence="2">
    <location>
        <begin position="437"/>
        <end position="464"/>
    </location>
</feature>
<dbReference type="InterPro" id="IPR016166">
    <property type="entry name" value="FAD-bd_PCMH"/>
</dbReference>
<dbReference type="Gene3D" id="3.30.465.10">
    <property type="match status" value="1"/>
</dbReference>
<proteinExistence type="predicted"/>
<protein>
    <submittedName>
        <fullName evidence="4">FAD-binding protein</fullName>
    </submittedName>
</protein>
<dbReference type="GO" id="GO:0003885">
    <property type="term" value="F:D-arabinono-1,4-lactone oxidase activity"/>
    <property type="evidence" value="ECO:0007669"/>
    <property type="project" value="InterPro"/>
</dbReference>
<dbReference type="InterPro" id="IPR007173">
    <property type="entry name" value="ALO_C"/>
</dbReference>
<dbReference type="PIRSF" id="PIRSF000136">
    <property type="entry name" value="LGO_GLO"/>
    <property type="match status" value="1"/>
</dbReference>
<organism evidence="4 5">
    <name type="scientific">Streptomyces triticagri</name>
    <dbReference type="NCBI Taxonomy" id="2293568"/>
    <lineage>
        <taxon>Bacteria</taxon>
        <taxon>Bacillati</taxon>
        <taxon>Actinomycetota</taxon>
        <taxon>Actinomycetes</taxon>
        <taxon>Kitasatosporales</taxon>
        <taxon>Streptomycetaceae</taxon>
        <taxon>Streptomyces</taxon>
    </lineage>
</organism>
<dbReference type="GO" id="GO:0080049">
    <property type="term" value="F:L-gulono-1,4-lactone dehydrogenase activity"/>
    <property type="evidence" value="ECO:0007669"/>
    <property type="project" value="TreeGrafter"/>
</dbReference>
<feature type="compositionally biased region" description="Basic and acidic residues" evidence="2">
    <location>
        <begin position="449"/>
        <end position="464"/>
    </location>
</feature>
<dbReference type="NCBIfam" id="TIGR01679">
    <property type="entry name" value="bact_FAD_ox"/>
    <property type="match status" value="1"/>
</dbReference>
<gene>
    <name evidence="4" type="ORF">DY218_31175</name>
</gene>
<dbReference type="InterPro" id="IPR010031">
    <property type="entry name" value="FAD_lactone_oxidase-like"/>
</dbReference>
<evidence type="ECO:0000313" key="4">
    <source>
        <dbReference type="EMBL" id="RFU82808.1"/>
    </source>
</evidence>
<dbReference type="Gene3D" id="1.10.45.10">
    <property type="entry name" value="Vanillyl-alcohol Oxidase, Chain A, domain 4"/>
    <property type="match status" value="1"/>
</dbReference>
<name>A0A372LVW4_9ACTN</name>
<evidence type="ECO:0000256" key="2">
    <source>
        <dbReference type="SAM" id="MobiDB-lite"/>
    </source>
</evidence>
<dbReference type="Pfam" id="PF04030">
    <property type="entry name" value="ALO"/>
    <property type="match status" value="1"/>
</dbReference>
<feature type="domain" description="FAD-binding PCMH-type" evidence="3">
    <location>
        <begin position="12"/>
        <end position="182"/>
    </location>
</feature>
<dbReference type="GO" id="GO:0071949">
    <property type="term" value="F:FAD binding"/>
    <property type="evidence" value="ECO:0007669"/>
    <property type="project" value="InterPro"/>
</dbReference>
<comment type="caution">
    <text evidence="4">The sequence shown here is derived from an EMBL/GenBank/DDBJ whole genome shotgun (WGS) entry which is preliminary data.</text>
</comment>
<dbReference type="GO" id="GO:0016020">
    <property type="term" value="C:membrane"/>
    <property type="evidence" value="ECO:0007669"/>
    <property type="project" value="InterPro"/>
</dbReference>
<dbReference type="RefSeq" id="WP_128559503.1">
    <property type="nucleotide sequence ID" value="NZ_QUAK01000232.1"/>
</dbReference>
<dbReference type="PROSITE" id="PS51387">
    <property type="entry name" value="FAD_PCMH"/>
    <property type="match status" value="1"/>
</dbReference>
<dbReference type="Pfam" id="PF01565">
    <property type="entry name" value="FAD_binding_4"/>
    <property type="match status" value="1"/>
</dbReference>
<dbReference type="SUPFAM" id="SSF56176">
    <property type="entry name" value="FAD-binding/transporter-associated domain-like"/>
    <property type="match status" value="1"/>
</dbReference>
<keyword evidence="1" id="KW-0560">Oxidoreductase</keyword>
<dbReference type="InterPro" id="IPR036318">
    <property type="entry name" value="FAD-bd_PCMH-like_sf"/>
</dbReference>
<sequence>MAVTWRNWARQQSCTPARIERPANEEQLSEAIARAGRDGLRVRPVGSGHSFTDTCLTDGAIVDQSAMQRVLDVDTESGLVKVEAGIKLHRLTAELHRHGLALENQGDIDKQSLAGALATATHGTGERFRNLSANVVGCRLATATGEVVEIDEARDADAWRAARVSVGALGVISQYTLRCVPAFRIHRVDELRPVTEVLAELDELVAEHDHFEVLALPHTDKVLTYASRRTDRPAAPPGRLAAWWNDDVLSNVGLGAACHLGRLVPGAAPRVARAMSGVIGRYEQLGDSHRVYAHERRVRFTEMEYAIPRTYAAEALQRVRVLIADRRLPVLFPVELRFTAPDDAFLSTAHGRDTAYLAVHHVVRAEYEAFFRAVEAIMDEYDGRPHWGKRHFQTAATLAARYPAWQKFQAVRARLDPDGMFTNDYIARVLGPVGADTGPSGTEPALLGKQHEDTVLGDDARRET</sequence>
<keyword evidence="5" id="KW-1185">Reference proteome</keyword>
<evidence type="ECO:0000313" key="5">
    <source>
        <dbReference type="Proteomes" id="UP000263094"/>
    </source>
</evidence>
<dbReference type="PANTHER" id="PTHR43762">
    <property type="entry name" value="L-GULONOLACTONE OXIDASE"/>
    <property type="match status" value="1"/>
</dbReference>
<dbReference type="Gene3D" id="3.30.70.2520">
    <property type="match status" value="1"/>
</dbReference>
<dbReference type="InterPro" id="IPR016169">
    <property type="entry name" value="FAD-bd_PCMH_sub2"/>
</dbReference>
<dbReference type="Gene3D" id="3.30.43.10">
    <property type="entry name" value="Uridine Diphospho-n-acetylenolpyruvylglucosamine Reductase, domain 2"/>
    <property type="match status" value="1"/>
</dbReference>
<dbReference type="AlphaFoldDB" id="A0A372LVW4"/>
<dbReference type="InterPro" id="IPR006094">
    <property type="entry name" value="Oxid_FAD_bind_N"/>
</dbReference>
<evidence type="ECO:0000259" key="3">
    <source>
        <dbReference type="PROSITE" id="PS51387"/>
    </source>
</evidence>
<dbReference type="PANTHER" id="PTHR43762:SF1">
    <property type="entry name" value="D-ARABINONO-1,4-LACTONE OXIDASE"/>
    <property type="match status" value="1"/>
</dbReference>
<dbReference type="InterPro" id="IPR016167">
    <property type="entry name" value="FAD-bd_PCMH_sub1"/>
</dbReference>
<dbReference type="OrthoDB" id="9800184at2"/>